<protein>
    <submittedName>
        <fullName evidence="2">Uncharacterized protein</fullName>
    </submittedName>
</protein>
<keyword evidence="3" id="KW-1185">Reference proteome</keyword>
<feature type="region of interest" description="Disordered" evidence="1">
    <location>
        <begin position="89"/>
        <end position="108"/>
    </location>
</feature>
<accession>A0AAN7R6R6</accession>
<reference evidence="2 3" key="1">
    <citation type="journal article" date="2023" name="Hortic Res">
        <title>Pangenome of water caltrop reveals structural variations and asymmetric subgenome divergence after allopolyploidization.</title>
        <authorList>
            <person name="Zhang X."/>
            <person name="Chen Y."/>
            <person name="Wang L."/>
            <person name="Yuan Y."/>
            <person name="Fang M."/>
            <person name="Shi L."/>
            <person name="Lu R."/>
            <person name="Comes H.P."/>
            <person name="Ma Y."/>
            <person name="Chen Y."/>
            <person name="Huang G."/>
            <person name="Zhou Y."/>
            <person name="Zheng Z."/>
            <person name="Qiu Y."/>
        </authorList>
    </citation>
    <scope>NUCLEOTIDE SEQUENCE [LARGE SCALE GENOMIC DNA]</scope>
    <source>
        <strain evidence="2">F231</strain>
    </source>
</reference>
<name>A0AAN7R6R6_TRANT</name>
<sequence length="108" mass="12768">MDECHNGRTQLWPIIMSFHLMLNMNQMQTMSYFLSYIFCTKKSSELYRTKGEPLSLWINQSKLLILWPLDLCCYFNQPSFPLPYQSKYESISTTPNHPSLPIPSNQIR</sequence>
<dbReference type="Proteomes" id="UP001346149">
    <property type="component" value="Unassembled WGS sequence"/>
</dbReference>
<evidence type="ECO:0000256" key="1">
    <source>
        <dbReference type="SAM" id="MobiDB-lite"/>
    </source>
</evidence>
<evidence type="ECO:0000313" key="3">
    <source>
        <dbReference type="Proteomes" id="UP001346149"/>
    </source>
</evidence>
<evidence type="ECO:0000313" key="2">
    <source>
        <dbReference type="EMBL" id="KAK4791762.1"/>
    </source>
</evidence>
<gene>
    <name evidence="2" type="ORF">SAY86_032175</name>
</gene>
<organism evidence="2 3">
    <name type="scientific">Trapa natans</name>
    <name type="common">Water chestnut</name>
    <dbReference type="NCBI Taxonomy" id="22666"/>
    <lineage>
        <taxon>Eukaryota</taxon>
        <taxon>Viridiplantae</taxon>
        <taxon>Streptophyta</taxon>
        <taxon>Embryophyta</taxon>
        <taxon>Tracheophyta</taxon>
        <taxon>Spermatophyta</taxon>
        <taxon>Magnoliopsida</taxon>
        <taxon>eudicotyledons</taxon>
        <taxon>Gunneridae</taxon>
        <taxon>Pentapetalae</taxon>
        <taxon>rosids</taxon>
        <taxon>malvids</taxon>
        <taxon>Myrtales</taxon>
        <taxon>Lythraceae</taxon>
        <taxon>Trapa</taxon>
    </lineage>
</organism>
<dbReference type="EMBL" id="JAXQNO010000009">
    <property type="protein sequence ID" value="KAK4791762.1"/>
    <property type="molecule type" value="Genomic_DNA"/>
</dbReference>
<dbReference type="AlphaFoldDB" id="A0AAN7R6R6"/>
<comment type="caution">
    <text evidence="2">The sequence shown here is derived from an EMBL/GenBank/DDBJ whole genome shotgun (WGS) entry which is preliminary data.</text>
</comment>
<proteinExistence type="predicted"/>